<protein>
    <submittedName>
        <fullName evidence="1">Uncharacterized protein</fullName>
    </submittedName>
</protein>
<proteinExistence type="predicted"/>
<reference evidence="1" key="1">
    <citation type="submission" date="2018-02" db="EMBL/GenBank/DDBJ databases">
        <title>Rhizophora mucronata_Transcriptome.</title>
        <authorList>
            <person name="Meera S.P."/>
            <person name="Sreeshan A."/>
            <person name="Augustine A."/>
        </authorList>
    </citation>
    <scope>NUCLEOTIDE SEQUENCE</scope>
    <source>
        <tissue evidence="1">Leaf</tissue>
    </source>
</reference>
<dbReference type="EMBL" id="GGEC01081085">
    <property type="protein sequence ID" value="MBX61569.1"/>
    <property type="molecule type" value="Transcribed_RNA"/>
</dbReference>
<name>A0A2P2Q3S2_RHIMU</name>
<sequence>MLVQKTKSSVHTSTSPAFKSVCSCLDKLEPLQKLGKGLKVEH</sequence>
<accession>A0A2P2Q3S2</accession>
<organism evidence="1">
    <name type="scientific">Rhizophora mucronata</name>
    <name type="common">Asiatic mangrove</name>
    <dbReference type="NCBI Taxonomy" id="61149"/>
    <lineage>
        <taxon>Eukaryota</taxon>
        <taxon>Viridiplantae</taxon>
        <taxon>Streptophyta</taxon>
        <taxon>Embryophyta</taxon>
        <taxon>Tracheophyta</taxon>
        <taxon>Spermatophyta</taxon>
        <taxon>Magnoliopsida</taxon>
        <taxon>eudicotyledons</taxon>
        <taxon>Gunneridae</taxon>
        <taxon>Pentapetalae</taxon>
        <taxon>rosids</taxon>
        <taxon>fabids</taxon>
        <taxon>Malpighiales</taxon>
        <taxon>Rhizophoraceae</taxon>
        <taxon>Rhizophora</taxon>
    </lineage>
</organism>
<dbReference type="AlphaFoldDB" id="A0A2P2Q3S2"/>
<evidence type="ECO:0000313" key="1">
    <source>
        <dbReference type="EMBL" id="MBX61569.1"/>
    </source>
</evidence>